<sequence>MNKTNFEDYKTSCNAAKEYQTIVRKLQEENYTMKNSKAVQDEILKSLNQNYDQILEENVISIQKSLKSSLKYAHDEIIVKNELIAHYEIELKNLYAAWKDSEEKSSHLSKELNYYKDSLKSYSILEPVIPTLDHEYKNDVIKNHKKSSSFDFQYYQYELDNKASEI</sequence>
<evidence type="ECO:0000313" key="1">
    <source>
        <dbReference type="EMBL" id="OMJ91580.1"/>
    </source>
</evidence>
<dbReference type="OrthoDB" id="326486at2759"/>
<reference evidence="1 2" key="1">
    <citation type="submission" date="2016-11" db="EMBL/GenBank/DDBJ databases">
        <title>The macronuclear genome of Stentor coeruleus: a giant cell with tiny introns.</title>
        <authorList>
            <person name="Slabodnick M."/>
            <person name="Ruby J.G."/>
            <person name="Reiff S.B."/>
            <person name="Swart E.C."/>
            <person name="Gosai S."/>
            <person name="Prabakaran S."/>
            <person name="Witkowska E."/>
            <person name="Larue G.E."/>
            <person name="Fisher S."/>
            <person name="Freeman R.M."/>
            <person name="Gunawardena J."/>
            <person name="Chu W."/>
            <person name="Stover N.A."/>
            <person name="Gregory B.D."/>
            <person name="Nowacki M."/>
            <person name="Derisi J."/>
            <person name="Roy S.W."/>
            <person name="Marshall W.F."/>
            <person name="Sood P."/>
        </authorList>
    </citation>
    <scope>NUCLEOTIDE SEQUENCE [LARGE SCALE GENOMIC DNA]</scope>
    <source>
        <strain evidence="1">WM001</strain>
    </source>
</reference>
<comment type="caution">
    <text evidence="1">The sequence shown here is derived from an EMBL/GenBank/DDBJ whole genome shotgun (WGS) entry which is preliminary data.</text>
</comment>
<dbReference type="EMBL" id="MPUH01000078">
    <property type="protein sequence ID" value="OMJ91580.1"/>
    <property type="molecule type" value="Genomic_DNA"/>
</dbReference>
<dbReference type="Proteomes" id="UP000187209">
    <property type="component" value="Unassembled WGS sequence"/>
</dbReference>
<gene>
    <name evidence="1" type="ORF">SteCoe_5838</name>
</gene>
<protein>
    <submittedName>
        <fullName evidence="1">Uncharacterized protein</fullName>
    </submittedName>
</protein>
<accession>A0A1R2CRH4</accession>
<proteinExistence type="predicted"/>
<keyword evidence="2" id="KW-1185">Reference proteome</keyword>
<name>A0A1R2CRH4_9CILI</name>
<evidence type="ECO:0000313" key="2">
    <source>
        <dbReference type="Proteomes" id="UP000187209"/>
    </source>
</evidence>
<dbReference type="AlphaFoldDB" id="A0A1R2CRH4"/>
<organism evidence="1 2">
    <name type="scientific">Stentor coeruleus</name>
    <dbReference type="NCBI Taxonomy" id="5963"/>
    <lineage>
        <taxon>Eukaryota</taxon>
        <taxon>Sar</taxon>
        <taxon>Alveolata</taxon>
        <taxon>Ciliophora</taxon>
        <taxon>Postciliodesmatophora</taxon>
        <taxon>Heterotrichea</taxon>
        <taxon>Heterotrichida</taxon>
        <taxon>Stentoridae</taxon>
        <taxon>Stentor</taxon>
    </lineage>
</organism>